<dbReference type="Gene3D" id="3.40.50.300">
    <property type="entry name" value="P-loop containing nucleotide triphosphate hydrolases"/>
    <property type="match status" value="1"/>
</dbReference>
<evidence type="ECO:0000313" key="8">
    <source>
        <dbReference type="Proteomes" id="UP000645966"/>
    </source>
</evidence>
<dbReference type="SMART" id="SM00382">
    <property type="entry name" value="AAA"/>
    <property type="match status" value="1"/>
</dbReference>
<keyword evidence="2" id="KW-0813">Transport</keyword>
<dbReference type="EMBL" id="JAEIOS010000013">
    <property type="protein sequence ID" value="MBI8989843.1"/>
    <property type="molecule type" value="Genomic_DNA"/>
</dbReference>
<dbReference type="AlphaFoldDB" id="A0A934MBC8"/>
<dbReference type="InterPro" id="IPR003439">
    <property type="entry name" value="ABC_transporter-like_ATP-bd"/>
</dbReference>
<dbReference type="PROSITE" id="PS50893">
    <property type="entry name" value="ABC_TRANSPORTER_2"/>
    <property type="match status" value="1"/>
</dbReference>
<feature type="compositionally biased region" description="Basic and acidic residues" evidence="5">
    <location>
        <begin position="32"/>
        <end position="44"/>
    </location>
</feature>
<dbReference type="InterPro" id="IPR050319">
    <property type="entry name" value="ABC_transp_ATP-bind"/>
</dbReference>
<evidence type="ECO:0000256" key="4">
    <source>
        <dbReference type="ARBA" id="ARBA00022840"/>
    </source>
</evidence>
<evidence type="ECO:0000259" key="6">
    <source>
        <dbReference type="PROSITE" id="PS50893"/>
    </source>
</evidence>
<evidence type="ECO:0000256" key="3">
    <source>
        <dbReference type="ARBA" id="ARBA00022741"/>
    </source>
</evidence>
<dbReference type="GO" id="GO:0005524">
    <property type="term" value="F:ATP binding"/>
    <property type="evidence" value="ECO:0007669"/>
    <property type="project" value="UniProtKB-KW"/>
</dbReference>
<evidence type="ECO:0000313" key="7">
    <source>
        <dbReference type="EMBL" id="MBI8989843.1"/>
    </source>
</evidence>
<sequence>MSNDNERDTNEVARTETESALDSFQQDTVESAPEHPDEVVRARQVDSTGRAAANDDGTTPIIELRDVSVTFRSRSGGIFKPHLVHAVRGVTMKLNAGETLGLVGESGCGKSTTARVMCGLQDPTEGEVYFQGRKVTKRSAKDRKQIGRVVSVVFQDPATALNARMIVAEQLLDPMVVHKINNKSYREERIRELIHLVGLPESVLQALPGQLSGGQRQRVAIARALSLNPDAIIADEPTSALDVSVRAQILNLLSDLKDDLNLGMVFISHDIQTVRYVSDRIAVMNGGTVVEEGPAQQILENPRDEYTRTLLGAAPSLLHPAKSAFAN</sequence>
<dbReference type="InterPro" id="IPR027417">
    <property type="entry name" value="P-loop_NTPase"/>
</dbReference>
<proteinExistence type="inferred from homology"/>
<protein>
    <submittedName>
        <fullName evidence="7">ABC transporter ATP-binding protein</fullName>
    </submittedName>
</protein>
<dbReference type="PROSITE" id="PS00211">
    <property type="entry name" value="ABC_TRANSPORTER_1"/>
    <property type="match status" value="1"/>
</dbReference>
<dbReference type="SUPFAM" id="SSF52540">
    <property type="entry name" value="P-loop containing nucleoside triphosphate hydrolases"/>
    <property type="match status" value="1"/>
</dbReference>
<dbReference type="PANTHER" id="PTHR43776">
    <property type="entry name" value="TRANSPORT ATP-BINDING PROTEIN"/>
    <property type="match status" value="1"/>
</dbReference>
<evidence type="ECO:0000256" key="2">
    <source>
        <dbReference type="ARBA" id="ARBA00022448"/>
    </source>
</evidence>
<dbReference type="GO" id="GO:0016887">
    <property type="term" value="F:ATP hydrolysis activity"/>
    <property type="evidence" value="ECO:0007669"/>
    <property type="project" value="InterPro"/>
</dbReference>
<reference evidence="7" key="1">
    <citation type="submission" date="2020-12" db="EMBL/GenBank/DDBJ databases">
        <title>Genome public.</title>
        <authorList>
            <person name="Sun Q."/>
        </authorList>
    </citation>
    <scope>NUCLEOTIDE SEQUENCE</scope>
    <source>
        <strain evidence="7">CCM 8863</strain>
    </source>
</reference>
<dbReference type="InterPro" id="IPR017871">
    <property type="entry name" value="ABC_transporter-like_CS"/>
</dbReference>
<comment type="similarity">
    <text evidence="1">Belongs to the ABC transporter superfamily.</text>
</comment>
<feature type="domain" description="ABC transporter" evidence="6">
    <location>
        <begin position="64"/>
        <end position="311"/>
    </location>
</feature>
<dbReference type="Proteomes" id="UP000645966">
    <property type="component" value="Unassembled WGS sequence"/>
</dbReference>
<gene>
    <name evidence="7" type="ORF">JDV75_08725</name>
</gene>
<comment type="caution">
    <text evidence="7">The sequence shown here is derived from an EMBL/GenBank/DDBJ whole genome shotgun (WGS) entry which is preliminary data.</text>
</comment>
<dbReference type="InterPro" id="IPR003593">
    <property type="entry name" value="AAA+_ATPase"/>
</dbReference>
<dbReference type="RefSeq" id="WP_198738869.1">
    <property type="nucleotide sequence ID" value="NZ_JAEIOS010000013.1"/>
</dbReference>
<evidence type="ECO:0000256" key="1">
    <source>
        <dbReference type="ARBA" id="ARBA00005417"/>
    </source>
</evidence>
<feature type="compositionally biased region" description="Polar residues" evidence="5">
    <location>
        <begin position="18"/>
        <end position="29"/>
    </location>
</feature>
<evidence type="ECO:0000256" key="5">
    <source>
        <dbReference type="SAM" id="MobiDB-lite"/>
    </source>
</evidence>
<keyword evidence="3" id="KW-0547">Nucleotide-binding</keyword>
<dbReference type="GO" id="GO:0055085">
    <property type="term" value="P:transmembrane transport"/>
    <property type="evidence" value="ECO:0007669"/>
    <property type="project" value="UniProtKB-ARBA"/>
</dbReference>
<dbReference type="Pfam" id="PF00005">
    <property type="entry name" value="ABC_tran"/>
    <property type="match status" value="1"/>
</dbReference>
<name>A0A934MBC8_9CORY</name>
<feature type="compositionally biased region" description="Basic and acidic residues" evidence="5">
    <location>
        <begin position="1"/>
        <end position="17"/>
    </location>
</feature>
<dbReference type="PANTHER" id="PTHR43776:SF7">
    <property type="entry name" value="D,D-DIPEPTIDE TRANSPORT ATP-BINDING PROTEIN DDPF-RELATED"/>
    <property type="match status" value="1"/>
</dbReference>
<keyword evidence="4 7" id="KW-0067">ATP-binding</keyword>
<dbReference type="CDD" id="cd03257">
    <property type="entry name" value="ABC_NikE_OppD_transporters"/>
    <property type="match status" value="1"/>
</dbReference>
<feature type="region of interest" description="Disordered" evidence="5">
    <location>
        <begin position="1"/>
        <end position="57"/>
    </location>
</feature>
<keyword evidence="8" id="KW-1185">Reference proteome</keyword>
<organism evidence="7 8">
    <name type="scientific">Corynebacterium meridianum</name>
    <dbReference type="NCBI Taxonomy" id="2765363"/>
    <lineage>
        <taxon>Bacteria</taxon>
        <taxon>Bacillati</taxon>
        <taxon>Actinomycetota</taxon>
        <taxon>Actinomycetes</taxon>
        <taxon>Mycobacteriales</taxon>
        <taxon>Corynebacteriaceae</taxon>
        <taxon>Corynebacterium</taxon>
    </lineage>
</organism>
<accession>A0A934MBC8</accession>